<dbReference type="SUPFAM" id="SSF51556">
    <property type="entry name" value="Metallo-dependent hydrolases"/>
    <property type="match status" value="1"/>
</dbReference>
<keyword evidence="2" id="KW-1185">Reference proteome</keyword>
<sequence>MINIYVGPTIAHVMEGHRADPNAQILREHYLEPWRAGGLTGAIMQVSDWPTVGMLLSEARGSEGEITFCTSRADFDNRPEGSFGLFMSFEGYGPLAGDFEALETMSQLGVTTFTFSHNMQNLLCTGCNERFGEGGFSHLGKQVLKALESLPLMVDLVHMSRASFWDALDLYDGDLFVSHANADAVSPHRRNLTDEQIKAVAARNGVVGITTYRGYVTEDPYRATLSDVLDHAMHIYDLVGAEHLAIGADYSGSPIEMISAGLKQADPDNAYGLNEIGPDVYAVGPEGMEDASRLGNLVEGLRERGLDQAELDLVTGGSYLAMLERARPETAR</sequence>
<dbReference type="GO" id="GO:0006508">
    <property type="term" value="P:proteolysis"/>
    <property type="evidence" value="ECO:0007669"/>
    <property type="project" value="InterPro"/>
</dbReference>
<dbReference type="PROSITE" id="PS51365">
    <property type="entry name" value="RENAL_DIPEPTIDASE_2"/>
    <property type="match status" value="1"/>
</dbReference>
<evidence type="ECO:0000313" key="1">
    <source>
        <dbReference type="EMBL" id="SEE74103.1"/>
    </source>
</evidence>
<gene>
    <name evidence="1" type="ORF">SAMN04488561_2501</name>
</gene>
<dbReference type="Pfam" id="PF01244">
    <property type="entry name" value="Peptidase_M19"/>
    <property type="match status" value="1"/>
</dbReference>
<dbReference type="PANTHER" id="PTHR10443">
    <property type="entry name" value="MICROSOMAL DIPEPTIDASE"/>
    <property type="match status" value="1"/>
</dbReference>
<protein>
    <submittedName>
        <fullName evidence="1">Membrane dipeptidase</fullName>
    </submittedName>
</protein>
<dbReference type="GO" id="GO:0070573">
    <property type="term" value="F:metallodipeptidase activity"/>
    <property type="evidence" value="ECO:0007669"/>
    <property type="project" value="InterPro"/>
</dbReference>
<dbReference type="InterPro" id="IPR032466">
    <property type="entry name" value="Metal_Hydrolase"/>
</dbReference>
<dbReference type="RefSeq" id="WP_069115084.1">
    <property type="nucleotide sequence ID" value="NZ_FNUC01000003.1"/>
</dbReference>
<reference evidence="2" key="1">
    <citation type="submission" date="2016-10" db="EMBL/GenBank/DDBJ databases">
        <authorList>
            <person name="Varghese N."/>
            <person name="Submissions S."/>
        </authorList>
    </citation>
    <scope>NUCLEOTIDE SEQUENCE [LARGE SCALE GENOMIC DNA]</scope>
    <source>
        <strain evidence="2">DSM 45237</strain>
    </source>
</reference>
<dbReference type="InterPro" id="IPR008257">
    <property type="entry name" value="Pept_M19"/>
</dbReference>
<dbReference type="AlphaFoldDB" id="A0A1H5LAP5"/>
<name>A0A1H5LAP5_9ACTN</name>
<dbReference type="EMBL" id="FNUC01000003">
    <property type="protein sequence ID" value="SEE74103.1"/>
    <property type="molecule type" value="Genomic_DNA"/>
</dbReference>
<organism evidence="1 2">
    <name type="scientific">Jiangella alba</name>
    <dbReference type="NCBI Taxonomy" id="561176"/>
    <lineage>
        <taxon>Bacteria</taxon>
        <taxon>Bacillati</taxon>
        <taxon>Actinomycetota</taxon>
        <taxon>Actinomycetes</taxon>
        <taxon>Jiangellales</taxon>
        <taxon>Jiangellaceae</taxon>
        <taxon>Jiangella</taxon>
    </lineage>
</organism>
<proteinExistence type="predicted"/>
<dbReference type="Proteomes" id="UP000181980">
    <property type="component" value="Unassembled WGS sequence"/>
</dbReference>
<dbReference type="PANTHER" id="PTHR10443:SF12">
    <property type="entry name" value="DIPEPTIDASE"/>
    <property type="match status" value="1"/>
</dbReference>
<evidence type="ECO:0000313" key="2">
    <source>
        <dbReference type="Proteomes" id="UP000181980"/>
    </source>
</evidence>
<dbReference type="STRING" id="561176.SAMN04488561_2501"/>
<dbReference type="Gene3D" id="3.20.20.140">
    <property type="entry name" value="Metal-dependent hydrolases"/>
    <property type="match status" value="1"/>
</dbReference>
<accession>A0A1H5LAP5</accession>
<dbReference type="OrthoDB" id="9804920at2"/>